<evidence type="ECO:0000256" key="3">
    <source>
        <dbReference type="ARBA" id="ARBA00022777"/>
    </source>
</evidence>
<evidence type="ECO:0000256" key="4">
    <source>
        <dbReference type="RuleBase" id="RU003330"/>
    </source>
</evidence>
<dbReference type="SUPFAM" id="SSF52540">
    <property type="entry name" value="P-loop containing nucleoside triphosphate hydrolases"/>
    <property type="match status" value="1"/>
</dbReference>
<keyword evidence="1 4" id="KW-0808">Transferase</keyword>
<keyword evidence="6" id="KW-1185">Reference proteome</keyword>
<dbReference type="Gene3D" id="3.40.50.300">
    <property type="entry name" value="P-loop containing nucleotide triphosphate hydrolases"/>
    <property type="match status" value="1"/>
</dbReference>
<dbReference type="InterPro" id="IPR027417">
    <property type="entry name" value="P-loop_NTPase"/>
</dbReference>
<dbReference type="InterPro" id="IPR000850">
    <property type="entry name" value="Adenylat/UMP-CMP_kin"/>
</dbReference>
<keyword evidence="3 4" id="KW-0418">Kinase</keyword>
<gene>
    <name evidence="5" type="ORF">RRF57_012443</name>
</gene>
<proteinExistence type="inferred from homology"/>
<dbReference type="PRINTS" id="PR00094">
    <property type="entry name" value="ADENYLTKNASE"/>
</dbReference>
<dbReference type="Proteomes" id="UP001305414">
    <property type="component" value="Unassembled WGS sequence"/>
</dbReference>
<dbReference type="GO" id="GO:0006139">
    <property type="term" value="P:nucleobase-containing compound metabolic process"/>
    <property type="evidence" value="ECO:0007669"/>
    <property type="project" value="InterPro"/>
</dbReference>
<protein>
    <recommendedName>
        <fullName evidence="7">Adenylate kinase</fullName>
    </recommendedName>
</protein>
<dbReference type="CDD" id="cd01428">
    <property type="entry name" value="ADK"/>
    <property type="match status" value="1"/>
</dbReference>
<dbReference type="AlphaFoldDB" id="A0AAN7V0K5"/>
<dbReference type="GO" id="GO:0005524">
    <property type="term" value="F:ATP binding"/>
    <property type="evidence" value="ECO:0007669"/>
    <property type="project" value="InterPro"/>
</dbReference>
<evidence type="ECO:0000256" key="2">
    <source>
        <dbReference type="ARBA" id="ARBA00022741"/>
    </source>
</evidence>
<evidence type="ECO:0000256" key="1">
    <source>
        <dbReference type="ARBA" id="ARBA00022679"/>
    </source>
</evidence>
<reference evidence="5 6" key="1">
    <citation type="submission" date="2023-10" db="EMBL/GenBank/DDBJ databases">
        <title>Draft genome sequence of Xylaria bambusicola isolate GMP-LS, the root and basal stem rot pathogen of sugarcane in Indonesia.</title>
        <authorList>
            <person name="Selvaraj P."/>
            <person name="Muralishankar V."/>
            <person name="Muruganantham S."/>
            <person name="Sp S."/>
            <person name="Haryani S."/>
            <person name="Lau K.J.X."/>
            <person name="Naqvi N.I."/>
        </authorList>
    </citation>
    <scope>NUCLEOTIDE SEQUENCE [LARGE SCALE GENOMIC DNA]</scope>
    <source>
        <strain evidence="5">GMP-LS</strain>
    </source>
</reference>
<evidence type="ECO:0008006" key="7">
    <source>
        <dbReference type="Google" id="ProtNLM"/>
    </source>
</evidence>
<dbReference type="PANTHER" id="PTHR23359">
    <property type="entry name" value="NUCLEOTIDE KINASE"/>
    <property type="match status" value="1"/>
</dbReference>
<evidence type="ECO:0000313" key="5">
    <source>
        <dbReference type="EMBL" id="KAK5636731.1"/>
    </source>
</evidence>
<dbReference type="GO" id="GO:0019205">
    <property type="term" value="F:nucleobase-containing compound kinase activity"/>
    <property type="evidence" value="ECO:0007669"/>
    <property type="project" value="InterPro"/>
</dbReference>
<comment type="caution">
    <text evidence="5">The sequence shown here is derived from an EMBL/GenBank/DDBJ whole genome shotgun (WGS) entry which is preliminary data.</text>
</comment>
<dbReference type="Pfam" id="PF00406">
    <property type="entry name" value="ADK"/>
    <property type="match status" value="1"/>
</dbReference>
<dbReference type="EMBL" id="JAWHQM010000076">
    <property type="protein sequence ID" value="KAK5636731.1"/>
    <property type="molecule type" value="Genomic_DNA"/>
</dbReference>
<evidence type="ECO:0000313" key="6">
    <source>
        <dbReference type="Proteomes" id="UP001305414"/>
    </source>
</evidence>
<organism evidence="5 6">
    <name type="scientific">Xylaria bambusicola</name>
    <dbReference type="NCBI Taxonomy" id="326684"/>
    <lineage>
        <taxon>Eukaryota</taxon>
        <taxon>Fungi</taxon>
        <taxon>Dikarya</taxon>
        <taxon>Ascomycota</taxon>
        <taxon>Pezizomycotina</taxon>
        <taxon>Sordariomycetes</taxon>
        <taxon>Xylariomycetidae</taxon>
        <taxon>Xylariales</taxon>
        <taxon>Xylariaceae</taxon>
        <taxon>Xylaria</taxon>
    </lineage>
</organism>
<name>A0AAN7V0K5_9PEZI</name>
<sequence>MLIPTMESAIQPDRYDIVFVLGPPGSGKGTVCKQAVKSLKRPPHHHLSVGDYLRELCDPLASHDGNHIDENRIRDYLRDNKLLPADVLIPILKGKIDSMPNVDFTETTWLIDGFPRNMETALAFEETIGKPLKVIVLECSRDIAKRRYLSRAREQMDDEGRFDKRYDDYIKNMEAIQEHYKSKGIMELVRTSPPRVFIALLMMLQIPANESKEECLREFMAALPVVSDD</sequence>
<comment type="similarity">
    <text evidence="4">Belongs to the adenylate kinase family.</text>
</comment>
<accession>A0AAN7V0K5</accession>
<keyword evidence="2" id="KW-0547">Nucleotide-binding</keyword>